<comment type="subcellular location">
    <subcellularLocation>
        <location evidence="2">Cell membrane</location>
        <topology evidence="2">Lipid-anchor</topology>
    </subcellularLocation>
</comment>
<dbReference type="Gene3D" id="1.20.1600.10">
    <property type="entry name" value="Outer membrane efflux proteins (OEP)"/>
    <property type="match status" value="1"/>
</dbReference>
<feature type="region of interest" description="Disordered" evidence="3">
    <location>
        <begin position="92"/>
        <end position="117"/>
    </location>
</feature>
<comment type="caution">
    <text evidence="4">The sequence shown here is derived from an EMBL/GenBank/DDBJ whole genome shotgun (WGS) entry which is preliminary data.</text>
</comment>
<dbReference type="EMBL" id="JACYFG010000038">
    <property type="protein sequence ID" value="MBD5780956.1"/>
    <property type="molecule type" value="Genomic_DNA"/>
</dbReference>
<dbReference type="GO" id="GO:0005886">
    <property type="term" value="C:plasma membrane"/>
    <property type="evidence" value="ECO:0007669"/>
    <property type="project" value="UniProtKB-SubCell"/>
</dbReference>
<evidence type="ECO:0000313" key="4">
    <source>
        <dbReference type="EMBL" id="MBD5780956.1"/>
    </source>
</evidence>
<protein>
    <submittedName>
        <fullName evidence="4">Efflux transporter outer membrane subunit</fullName>
    </submittedName>
</protein>
<proteinExistence type="inferred from homology"/>
<dbReference type="InterPro" id="IPR010131">
    <property type="entry name" value="MdtP/NodT-like"/>
</dbReference>
<dbReference type="RefSeq" id="WP_191618062.1">
    <property type="nucleotide sequence ID" value="NZ_JACYFG010000038.1"/>
</dbReference>
<dbReference type="NCBIfam" id="TIGR01845">
    <property type="entry name" value="outer_NodT"/>
    <property type="match status" value="1"/>
</dbReference>
<keyword evidence="2" id="KW-0472">Membrane</keyword>
<dbReference type="GO" id="GO:0015562">
    <property type="term" value="F:efflux transmembrane transporter activity"/>
    <property type="evidence" value="ECO:0007669"/>
    <property type="project" value="InterPro"/>
</dbReference>
<evidence type="ECO:0000256" key="1">
    <source>
        <dbReference type="ARBA" id="ARBA00007613"/>
    </source>
</evidence>
<dbReference type="Pfam" id="PF02321">
    <property type="entry name" value="OEP"/>
    <property type="match status" value="2"/>
</dbReference>
<evidence type="ECO:0000256" key="2">
    <source>
        <dbReference type="RuleBase" id="RU362097"/>
    </source>
</evidence>
<dbReference type="PANTHER" id="PTHR30203">
    <property type="entry name" value="OUTER MEMBRANE CATION EFFLUX PROTEIN"/>
    <property type="match status" value="1"/>
</dbReference>
<dbReference type="Gene3D" id="2.20.200.10">
    <property type="entry name" value="Outer membrane efflux proteins (OEP)"/>
    <property type="match status" value="1"/>
</dbReference>
<comment type="similarity">
    <text evidence="1 2">Belongs to the outer membrane factor (OMF) (TC 1.B.17) family.</text>
</comment>
<dbReference type="AlphaFoldDB" id="A0A927FAU3"/>
<accession>A0A927FAU3</accession>
<keyword evidence="2" id="KW-0564">Palmitate</keyword>
<reference evidence="4" key="1">
    <citation type="submission" date="2020-09" db="EMBL/GenBank/DDBJ databases">
        <title>Pelagicoccus enzymogenes sp. nov. with an EPS production, isolated from marine sediment.</title>
        <authorList>
            <person name="Feng X."/>
        </authorList>
    </citation>
    <scope>NUCLEOTIDE SEQUENCE</scope>
    <source>
        <strain evidence="4">NFK12</strain>
    </source>
</reference>
<keyword evidence="2" id="KW-0449">Lipoprotein</keyword>
<evidence type="ECO:0000256" key="3">
    <source>
        <dbReference type="SAM" id="MobiDB-lite"/>
    </source>
</evidence>
<dbReference type="PROSITE" id="PS51257">
    <property type="entry name" value="PROKAR_LIPOPROTEIN"/>
    <property type="match status" value="1"/>
</dbReference>
<sequence>MKFLGTTCISISALFMAGCVTRNQEPPQRLPAVSPLPSYSISSQGEIAARPWWESFERPALTSLIEQSLAQNYSLAQSVAVLKQAESLARRTGAGRKPQLNLEGNGSQDWEDGDSQRGSAEAGLALAWEVDVWNRVGSVALADRLEAQARAADVEALQLSLSAAVANSYFGAVAARERLELLNAQVTLDRELERLLQLRLDNGVGTNVDVLQQQVRVAESETLIPVAESQWAVFENRLDVLLGQTPDAKPRVANGESLDFDRALPSIDVPASLLLNRPDLRSAFSELVAADHEIAAAIADRFPNIVLGASLLYSDDSNFTGSVFTLAASFVQPLLDWGARKAEVQRNEALYEQRLAAFTQLFLEAVESVENALVREAKQSEFLQKLAKQQDLLQRTVNAAERRYTQGIDDYQPVISALQELRAVERNMITAKLDLLAIRIELFRAIGGPVRSGRSAALQPAAALQDPQLPVGLSLATRRVSSILQNHHIVGAKLFKQPNKTPTPLPSRVAACCRPQCNPVYQQDAVWTKVQPYYDSTYWTVSKGSAVAG</sequence>
<gene>
    <name evidence="4" type="ORF">IEN85_15760</name>
</gene>
<keyword evidence="2" id="KW-1134">Transmembrane beta strand</keyword>
<dbReference type="Proteomes" id="UP000622317">
    <property type="component" value="Unassembled WGS sequence"/>
</dbReference>
<dbReference type="InterPro" id="IPR003423">
    <property type="entry name" value="OMP_efflux"/>
</dbReference>
<keyword evidence="2" id="KW-0812">Transmembrane</keyword>
<name>A0A927FAU3_9BACT</name>
<evidence type="ECO:0000313" key="5">
    <source>
        <dbReference type="Proteomes" id="UP000622317"/>
    </source>
</evidence>
<organism evidence="4 5">
    <name type="scientific">Pelagicoccus enzymogenes</name>
    <dbReference type="NCBI Taxonomy" id="2773457"/>
    <lineage>
        <taxon>Bacteria</taxon>
        <taxon>Pseudomonadati</taxon>
        <taxon>Verrucomicrobiota</taxon>
        <taxon>Opitutia</taxon>
        <taxon>Puniceicoccales</taxon>
        <taxon>Pelagicoccaceae</taxon>
        <taxon>Pelagicoccus</taxon>
    </lineage>
</organism>
<dbReference type="SUPFAM" id="SSF56954">
    <property type="entry name" value="Outer membrane efflux proteins (OEP)"/>
    <property type="match status" value="1"/>
</dbReference>
<dbReference type="PANTHER" id="PTHR30203:SF33">
    <property type="entry name" value="BLR4455 PROTEIN"/>
    <property type="match status" value="1"/>
</dbReference>
<keyword evidence="5" id="KW-1185">Reference proteome</keyword>